<dbReference type="KEGG" id="prf:PeribacterA2_0581"/>
<dbReference type="AlphaFoldDB" id="A0A0S1SEY8"/>
<evidence type="ECO:0000256" key="1">
    <source>
        <dbReference type="SAM" id="Phobius"/>
    </source>
</evidence>
<feature type="transmembrane region" description="Helical" evidence="1">
    <location>
        <begin position="24"/>
        <end position="41"/>
    </location>
</feature>
<reference evidence="3" key="1">
    <citation type="submission" date="2015-10" db="EMBL/GenBank/DDBJ databases">
        <title>Analysis of five complete genome sequences for members of the class Peribacteria in the recently recognized Peregrinibacteria bacterial phylum.</title>
        <authorList>
            <person name="Anantharaman K."/>
            <person name="Brown C.T."/>
            <person name="Burstein D."/>
            <person name="Castelle C.J."/>
            <person name="Probst A.J."/>
            <person name="Thomas B.C."/>
            <person name="Williams K.H."/>
            <person name="Banfield J.F."/>
        </authorList>
    </citation>
    <scope>NUCLEOTIDE SEQUENCE [LARGE SCALE GENOMIC DNA]</scope>
</reference>
<sequence length="155" mass="17570">MTDTHTLISWTAPERPPHNRGKRWYLIAGVIAALLFGYALFTQAWTFALVIALLAVTYAIIHHKPPLSHSVQVTAHGLTWDKTIIPWSVLSGFWMLQGPGYIELHIERKKSGGRLTVQTGDCVPLEIAETLSQFIPLIQDRRENILDYIIRICKL</sequence>
<dbReference type="EMBL" id="CP013065">
    <property type="protein sequence ID" value="ALM13264.1"/>
    <property type="molecule type" value="Genomic_DNA"/>
</dbReference>
<proteinExistence type="predicted"/>
<evidence type="ECO:0000313" key="2">
    <source>
        <dbReference type="EMBL" id="ALM13264.1"/>
    </source>
</evidence>
<keyword evidence="1" id="KW-0812">Transmembrane</keyword>
<accession>A0A0S1SEY8</accession>
<keyword evidence="1" id="KW-0472">Membrane</keyword>
<gene>
    <name evidence="2" type="ORF">PeribacterD1_0581</name>
</gene>
<name>A0A0S1SEY8_9BACT</name>
<feature type="transmembrane region" description="Helical" evidence="1">
    <location>
        <begin position="46"/>
        <end position="64"/>
    </location>
</feature>
<accession>A0A0S1SNH8</accession>
<reference evidence="2 3" key="2">
    <citation type="journal article" date="2016" name="PeerJ">
        <title>Analysis of five complete genome sequences for members of the class Peribacteria in the recently recognized Peregrinibacteria bacterial phylum.</title>
        <authorList>
            <person name="Anantharaman K."/>
            <person name="Brown C.T."/>
            <person name="Burstein D."/>
            <person name="Castelle C.J."/>
            <person name="Probst A.J."/>
            <person name="Thomas B.C."/>
            <person name="Williams K.H."/>
            <person name="Banfield J.F."/>
        </authorList>
    </citation>
    <scope>NUCLEOTIDE SEQUENCE [LARGE SCALE GENOMIC DNA]</scope>
    <source>
        <strain evidence="2">RIFOXYD1_FULL_PER-ii_59_16</strain>
    </source>
</reference>
<evidence type="ECO:0000313" key="3">
    <source>
        <dbReference type="Proteomes" id="UP000069135"/>
    </source>
</evidence>
<accession>A0A0S1SUE7</accession>
<accession>A0A0S1SUA4</accession>
<evidence type="ECO:0008006" key="4">
    <source>
        <dbReference type="Google" id="ProtNLM"/>
    </source>
</evidence>
<dbReference type="Proteomes" id="UP000069135">
    <property type="component" value="Chromosome"/>
</dbReference>
<accession>A0A0S1SIE9</accession>
<keyword evidence="1" id="KW-1133">Transmembrane helix</keyword>
<organism evidence="2 3">
    <name type="scientific">Candidatus Peribacter riflensis</name>
    <dbReference type="NCBI Taxonomy" id="1735162"/>
    <lineage>
        <taxon>Bacteria</taxon>
        <taxon>Candidatus Peregrinibacteriota</taxon>
        <taxon>Candidatus Peribacteria</taxon>
        <taxon>Candidatus Peribacterales</taxon>
        <taxon>Candidatus Peribacteraceae</taxon>
        <taxon>Candidatus Peribacter</taxon>
    </lineage>
</organism>
<dbReference type="STRING" id="1735162.PeribacterB2_0580"/>
<protein>
    <recommendedName>
        <fullName evidence="4">DUF5673 domain-containing protein</fullName>
    </recommendedName>
</protein>